<sequence>MAIASSFASKRSSSPDQKGKVGKGVKTKEEKSRKRSEDGCDLPVKRSKGPGVRVIHGRIYDSEHGKTCHQCRQKTRDFVASCKNQKTNDQQCTINFCHKCLLNRYGEKAEEVAVLKDWSCPKCRGICNCSFCMKKRGHQPTGILVHTAKATGFSSVSQLLHIQGSENLDVVKNVKAEPIKRGKENSFSGNGNLNSHSIALPSIPNGQKLKTMKQSGLKEKENGNRGDGIFLNETSHVKPQISNERLKKTHHRKQTDGVLAKGGLKDTKEDNQHDEILLKETNTRNPPVSKQGSPRMQDSMGHNVISMKEVKTNRDVIVPEDEKNLEVSVSDEVSSNLIACKKSKDHKDSRPYKVEADALKLQNNDIDVDILLPQGAEVTTVAGVDLPTEDVGYALQFLEFCTAFNEILDLKQGEPSKLLRELMHGRRGRPGKYSPAVQFHIQLLSMILEDLGEDSEAITQKNGKNSWLHALQKCASRSQSVLKKLKLDLFGQEADDYDSLDSSQRLRLLVFLCDEVLCTEHVRSWIDDQNSKIIQNVKETKEKILAAKHKEKQLKQKMLDEVAKAIIARNGAPLSISEHEAVVLQIKTEVAQARAEIMKSKDIVPNGIKGSAAVRTEPILLDSNGRTYWKLNGYSDNSNVLLQDVATSDAVESSEKWFTFDVEQEREIEEYISSRR</sequence>
<proteinExistence type="predicted"/>
<comment type="caution">
    <text evidence="1">The sequence shown here is derived from an EMBL/GenBank/DDBJ whole genome shotgun (WGS) entry which is preliminary data.</text>
</comment>
<dbReference type="EMBL" id="CM046395">
    <property type="protein sequence ID" value="KAI8541812.1"/>
    <property type="molecule type" value="Genomic_DNA"/>
</dbReference>
<name>A0ACC0MMW8_RHOML</name>
<organism evidence="1 2">
    <name type="scientific">Rhododendron molle</name>
    <name type="common">Chinese azalea</name>
    <name type="synonym">Azalea mollis</name>
    <dbReference type="NCBI Taxonomy" id="49168"/>
    <lineage>
        <taxon>Eukaryota</taxon>
        <taxon>Viridiplantae</taxon>
        <taxon>Streptophyta</taxon>
        <taxon>Embryophyta</taxon>
        <taxon>Tracheophyta</taxon>
        <taxon>Spermatophyta</taxon>
        <taxon>Magnoliopsida</taxon>
        <taxon>eudicotyledons</taxon>
        <taxon>Gunneridae</taxon>
        <taxon>Pentapetalae</taxon>
        <taxon>asterids</taxon>
        <taxon>Ericales</taxon>
        <taxon>Ericaceae</taxon>
        <taxon>Ericoideae</taxon>
        <taxon>Rhodoreae</taxon>
        <taxon>Rhododendron</taxon>
    </lineage>
</organism>
<evidence type="ECO:0000313" key="2">
    <source>
        <dbReference type="Proteomes" id="UP001062846"/>
    </source>
</evidence>
<keyword evidence="2" id="KW-1185">Reference proteome</keyword>
<reference evidence="1" key="1">
    <citation type="submission" date="2022-02" db="EMBL/GenBank/DDBJ databases">
        <title>Plant Genome Project.</title>
        <authorList>
            <person name="Zhang R.-G."/>
        </authorList>
    </citation>
    <scope>NUCLEOTIDE SEQUENCE</scope>
    <source>
        <strain evidence="1">AT1</strain>
    </source>
</reference>
<accession>A0ACC0MMW8</accession>
<evidence type="ECO:0000313" key="1">
    <source>
        <dbReference type="EMBL" id="KAI8541812.1"/>
    </source>
</evidence>
<gene>
    <name evidence="1" type="ORF">RHMOL_Rhmol08G0091200</name>
</gene>
<dbReference type="Proteomes" id="UP001062846">
    <property type="component" value="Chromosome 8"/>
</dbReference>
<protein>
    <submittedName>
        <fullName evidence="1">Uncharacterized protein</fullName>
    </submittedName>
</protein>